<sequence>MGTDTKITNLVNHAQSSYTKGHRWMSVVPRFPRFQLNFFTSGEEEIWGEIIQNYPVVKAIVLHSRGRFSRYFVDEVMKQFQGDSDIELCELLDAACARVSAETHFGKKFLNSREGMCNQLMAISYTNVMDDVDMSVAISCANSSSVGEPAQKKHRVHLKPPGMHKHFANLADEKVTDVKVLNASLGIDGPDWEKWQSMCSFASIEDDLLLYLAILGGKTYPSYYDRIIGKYYSTKNVFSTTHPNEYVVNENTNAPTLDFKRYENMVAHAMFSSSRRNGVRGIYFPEFFQSFLGEFQVSSWSKVALLLERESSHRLLEPIDILEGYCDDVGALSVRRVPFLAPPNSKWPPYILATNEDNCKFGHLVRPPNKERCDVFAVDLEKEKAMFVCECKYWDDTVNYCTIKNIIAGLNVEWHGRWNVVIVFCTDVTRFQQWEFNSIGCLKIKRGGTQGAMIASWISQPKQEERKKLMIIVETGMITAE</sequence>
<dbReference type="AlphaFoldDB" id="A0A9W6U148"/>
<comment type="caution">
    <text evidence="1">The sequence shown here is derived from an EMBL/GenBank/DDBJ whole genome shotgun (WGS) entry which is preliminary data.</text>
</comment>
<protein>
    <submittedName>
        <fullName evidence="1">Unnamed protein product</fullName>
    </submittedName>
</protein>
<name>A0A9W6U148_9STRA</name>
<evidence type="ECO:0000313" key="1">
    <source>
        <dbReference type="EMBL" id="GMF24332.1"/>
    </source>
</evidence>
<evidence type="ECO:0000313" key="2">
    <source>
        <dbReference type="Proteomes" id="UP001165121"/>
    </source>
</evidence>
<proteinExistence type="predicted"/>
<dbReference type="Proteomes" id="UP001165121">
    <property type="component" value="Unassembled WGS sequence"/>
</dbReference>
<dbReference type="EMBL" id="BSXT01000320">
    <property type="protein sequence ID" value="GMF24332.1"/>
    <property type="molecule type" value="Genomic_DNA"/>
</dbReference>
<gene>
    <name evidence="1" type="ORF">Pfra01_000406800</name>
</gene>
<dbReference type="OrthoDB" id="122900at2759"/>
<accession>A0A9W6U148</accession>
<reference evidence="1" key="1">
    <citation type="submission" date="2023-04" db="EMBL/GenBank/DDBJ databases">
        <title>Phytophthora fragariaefolia NBRC 109709.</title>
        <authorList>
            <person name="Ichikawa N."/>
            <person name="Sato H."/>
            <person name="Tonouchi N."/>
        </authorList>
    </citation>
    <scope>NUCLEOTIDE SEQUENCE</scope>
    <source>
        <strain evidence="1">NBRC 109709</strain>
    </source>
</reference>
<organism evidence="1 2">
    <name type="scientific">Phytophthora fragariaefolia</name>
    <dbReference type="NCBI Taxonomy" id="1490495"/>
    <lineage>
        <taxon>Eukaryota</taxon>
        <taxon>Sar</taxon>
        <taxon>Stramenopiles</taxon>
        <taxon>Oomycota</taxon>
        <taxon>Peronosporomycetes</taxon>
        <taxon>Peronosporales</taxon>
        <taxon>Peronosporaceae</taxon>
        <taxon>Phytophthora</taxon>
    </lineage>
</organism>
<keyword evidence="2" id="KW-1185">Reference proteome</keyword>